<sequence length="115" mass="13173">MRLTSRKKEILSYFAPVNRDWVTSEIGAPPFDVSGITWLIYRPHTSKERHHLESTRRTLEAMVRDGLLEKSTSYEQRQNRKHAGSNGGVWCNASRYDLPVKLAAACDDERKKAAL</sequence>
<dbReference type="Proteomes" id="UP000251351">
    <property type="component" value="Unassembled WGS sequence"/>
</dbReference>
<evidence type="ECO:0000313" key="5">
    <source>
        <dbReference type="Proteomes" id="UP000251540"/>
    </source>
</evidence>
<organism evidence="2 5">
    <name type="scientific">Salmonella enterica I</name>
    <dbReference type="NCBI Taxonomy" id="59201"/>
    <lineage>
        <taxon>Bacteria</taxon>
        <taxon>Pseudomonadati</taxon>
        <taxon>Pseudomonadota</taxon>
        <taxon>Gammaproteobacteria</taxon>
        <taxon>Enterobacterales</taxon>
        <taxon>Enterobacteriaceae</taxon>
        <taxon>Salmonella</taxon>
    </lineage>
</organism>
<dbReference type="RefSeq" id="WP_154707711.1">
    <property type="nucleotide sequence ID" value="NZ_QARO01000003.1"/>
</dbReference>
<name>A0A7Z1Q622_SALET</name>
<evidence type="ECO:0000313" key="3">
    <source>
        <dbReference type="EMBL" id="PUF63105.1"/>
    </source>
</evidence>
<evidence type="ECO:0000313" key="4">
    <source>
        <dbReference type="Proteomes" id="UP000251351"/>
    </source>
</evidence>
<dbReference type="Proteomes" id="UP000251540">
    <property type="component" value="Unassembled WGS sequence"/>
</dbReference>
<protein>
    <submittedName>
        <fullName evidence="2">Uncharacterized protein</fullName>
    </submittedName>
</protein>
<dbReference type="EMBL" id="QARP01000003">
    <property type="protein sequence ID" value="PUF41684.1"/>
    <property type="molecule type" value="Genomic_DNA"/>
</dbReference>
<comment type="caution">
    <text evidence="2">The sequence shown here is derived from an EMBL/GenBank/DDBJ whole genome shotgun (WGS) entry which is preliminary data.</text>
</comment>
<feature type="region of interest" description="Disordered" evidence="1">
    <location>
        <begin position="71"/>
        <end position="91"/>
    </location>
</feature>
<dbReference type="AlphaFoldDB" id="A0A7Z1Q622"/>
<reference evidence="4 5" key="1">
    <citation type="submission" date="2018-04" db="EMBL/GenBank/DDBJ databases">
        <title>Whole genome sequencing of Salmonella enterica.</title>
        <authorList>
            <person name="Bell R."/>
        </authorList>
    </citation>
    <scope>NUCLEOTIDE SEQUENCE [LARGE SCALE GENOMIC DNA]</scope>
    <source>
        <strain evidence="2 5">CFSAN058609</strain>
        <strain evidence="3 4">CFSAN058610</strain>
    </source>
</reference>
<dbReference type="EMBL" id="QARO01000003">
    <property type="protein sequence ID" value="PUF63105.1"/>
    <property type="molecule type" value="Genomic_DNA"/>
</dbReference>
<proteinExistence type="predicted"/>
<evidence type="ECO:0000313" key="2">
    <source>
        <dbReference type="EMBL" id="PUF41684.1"/>
    </source>
</evidence>
<gene>
    <name evidence="3" type="ORF">DAX73_03730</name>
    <name evidence="2" type="ORF">DAX92_03690</name>
</gene>
<evidence type="ECO:0000256" key="1">
    <source>
        <dbReference type="SAM" id="MobiDB-lite"/>
    </source>
</evidence>
<accession>A0A7Z1Q622</accession>